<proteinExistence type="predicted"/>
<organism evidence="2 3">
    <name type="scientific">Alistipes timonensis JC136</name>
    <dbReference type="NCBI Taxonomy" id="1033731"/>
    <lineage>
        <taxon>Bacteria</taxon>
        <taxon>Pseudomonadati</taxon>
        <taxon>Bacteroidota</taxon>
        <taxon>Bacteroidia</taxon>
        <taxon>Bacteroidales</taxon>
        <taxon>Rikenellaceae</taxon>
        <taxon>Alistipes</taxon>
    </lineage>
</organism>
<feature type="region of interest" description="Disordered" evidence="1">
    <location>
        <begin position="1"/>
        <end position="45"/>
    </location>
</feature>
<keyword evidence="3" id="KW-1185">Reference proteome</keyword>
<name>A0A1H4FL31_9BACT</name>
<evidence type="ECO:0000313" key="3">
    <source>
        <dbReference type="Proteomes" id="UP000183253"/>
    </source>
</evidence>
<feature type="compositionally biased region" description="Polar residues" evidence="1">
    <location>
        <begin position="1"/>
        <end position="10"/>
    </location>
</feature>
<accession>A0A1H4FL31</accession>
<dbReference type="Proteomes" id="UP000183253">
    <property type="component" value="Unassembled WGS sequence"/>
</dbReference>
<evidence type="ECO:0000256" key="1">
    <source>
        <dbReference type="SAM" id="MobiDB-lite"/>
    </source>
</evidence>
<protein>
    <submittedName>
        <fullName evidence="2">Uncharacterized protein</fullName>
    </submittedName>
</protein>
<reference evidence="2 3" key="1">
    <citation type="submission" date="2016-10" db="EMBL/GenBank/DDBJ databases">
        <authorList>
            <person name="de Groot N.N."/>
        </authorList>
    </citation>
    <scope>NUCLEOTIDE SEQUENCE [LARGE SCALE GENOMIC DNA]</scope>
    <source>
        <strain evidence="2 3">DSM 25383</strain>
    </source>
</reference>
<dbReference type="AlphaFoldDB" id="A0A1H4FL31"/>
<sequence length="45" mass="4997">MVSFRTTPAENKSAGPGPDRSPAVVHDGRVRRNTGMERLYEIPSR</sequence>
<dbReference type="EMBL" id="FNRI01000011">
    <property type="protein sequence ID" value="SEA98006.1"/>
    <property type="molecule type" value="Genomic_DNA"/>
</dbReference>
<feature type="compositionally biased region" description="Basic and acidic residues" evidence="1">
    <location>
        <begin position="26"/>
        <end position="45"/>
    </location>
</feature>
<gene>
    <name evidence="2" type="ORF">SAMN05444145_11138</name>
</gene>
<dbReference type="STRING" id="1033731.SAMN05444145_11138"/>
<evidence type="ECO:0000313" key="2">
    <source>
        <dbReference type="EMBL" id="SEA98006.1"/>
    </source>
</evidence>